<dbReference type="AlphaFoldDB" id="Q6ZS44"/>
<reference evidence="8" key="1">
    <citation type="submission" date="2003-07" db="EMBL/GenBank/DDBJ databases">
        <title>NEDO human cDNA sequencing project.</title>
        <authorList>
            <person name="Ninomiya K."/>
            <person name="Wagatsuma M."/>
            <person name="Kanda K."/>
            <person name="Kondo H."/>
            <person name="Yokoi T."/>
            <person name="Kodaira H."/>
            <person name="Furuya T."/>
            <person name="Takahashi M."/>
            <person name="Kikkawa E."/>
            <person name="Omura Y."/>
            <person name="Abe K."/>
            <person name="Kamihara K."/>
            <person name="Katsuta N."/>
            <person name="Sato K."/>
            <person name="Tanikawa M."/>
            <person name="Yamazaki M."/>
            <person name="Sugiyama T."/>
            <person name="Irie R."/>
            <person name="Otsuki T."/>
            <person name="Sato H."/>
            <person name="Ota T."/>
            <person name="Wakamatsu A."/>
            <person name="Ishii S."/>
            <person name="Yamamoto J."/>
            <person name="Isono Y."/>
            <person name="Kawai-Hio Y."/>
            <person name="Saito K."/>
            <person name="Nishikawa T."/>
            <person name="Kimura K."/>
            <person name="Yamashita H."/>
            <person name="Matsuo K."/>
            <person name="Nakamura Y."/>
            <person name="Sekine M."/>
            <person name="Kikuchi H."/>
            <person name="Murakawa K."/>
            <person name="Kanehori K."/>
            <person name="Takahashi-Fujii A."/>
            <person name="Oshima A."/>
            <person name="Sugiyama A."/>
            <person name="Kawakami B."/>
            <person name="Suzuki Y."/>
            <person name="Sugano S."/>
            <person name="Nagahari K."/>
            <person name="Masuho Y."/>
            <person name="Nagai K."/>
            <person name="Isogai T."/>
        </authorList>
    </citation>
    <scope>NUCLEOTIDE SEQUENCE</scope>
    <source>
        <tissue evidence="8">Brain</tissue>
    </source>
</reference>
<dbReference type="PANTHER" id="PTHR12011:SF471">
    <property type="entry name" value="G-PROTEIN COUPLED RECEPTORS FAMILY 2 PROFILE 2 DOMAIN-CONTAINING PROTEIN"/>
    <property type="match status" value="1"/>
</dbReference>
<keyword evidence="8" id="KW-0675">Receptor</keyword>
<keyword evidence="4 6" id="KW-0472">Membrane</keyword>
<dbReference type="Gene3D" id="1.20.1070.10">
    <property type="entry name" value="Rhodopsin 7-helix transmembrane proteins"/>
    <property type="match status" value="2"/>
</dbReference>
<feature type="transmembrane region" description="Helical" evidence="6">
    <location>
        <begin position="299"/>
        <end position="320"/>
    </location>
</feature>
<dbReference type="PANTHER" id="PTHR12011">
    <property type="entry name" value="ADHESION G-PROTEIN COUPLED RECEPTOR"/>
    <property type="match status" value="1"/>
</dbReference>
<dbReference type="InterPro" id="IPR000832">
    <property type="entry name" value="GPCR_2_secretin-like"/>
</dbReference>
<dbReference type="EMBL" id="AK127745">
    <property type="protein sequence ID" value="BAC87111.1"/>
    <property type="molecule type" value="mRNA"/>
</dbReference>
<dbReference type="PeptideAtlas" id="Q6ZS44"/>
<evidence type="ECO:0000256" key="4">
    <source>
        <dbReference type="ARBA" id="ARBA00023136"/>
    </source>
</evidence>
<evidence type="ECO:0000256" key="6">
    <source>
        <dbReference type="SAM" id="Phobius"/>
    </source>
</evidence>
<keyword evidence="3 6" id="KW-1133">Transmembrane helix</keyword>
<feature type="transmembrane region" description="Helical" evidence="6">
    <location>
        <begin position="70"/>
        <end position="92"/>
    </location>
</feature>
<evidence type="ECO:0000256" key="1">
    <source>
        <dbReference type="ARBA" id="ARBA00004141"/>
    </source>
</evidence>
<feature type="transmembrane region" description="Helical" evidence="6">
    <location>
        <begin position="256"/>
        <end position="278"/>
    </location>
</feature>
<feature type="region of interest" description="Disordered" evidence="5">
    <location>
        <begin position="1"/>
        <end position="44"/>
    </location>
</feature>
<sequence length="451" mass="48050">MNSNKVPSAAPGPGFPLLWLPRDPPAPASGPGFPGSSSQHPGPPPCLTRSRACALGGPRSLTCPGLGPQFACTVIAILLHFLYLCTFSWALLEALHLYRALTEVRDVNTGPMRFYYMLGWGVPAFITGTPTHSHIPGSTFVPCSLHPHTGPEAPHPHAPGRLIHRCPSGLTQTLQPPPRRHSLILGRSVGADGGQNPFPCFMPGPVSPPARSPTSQAPHHPSTAPVCLHAPGLAVGLDPEGYGNPDFCWLSIYDTLIWSFAGPVAFAVSMSVFLYILAARASCAAQRQGFEKKGPVSGLQPSFAVLLLLSATWLLALLSVNSDTLLFHYLFATCNCIQVPGPACGEGRHLGCGCLNMHRPLLPLACQGPFIFLSYVVLSKEVRKALKLACSRKPSPDPALTTKSTLTSSYNCPSPYADGRLYQPYGDSAGSLHSTSRSGKSQPSYIPFLLR</sequence>
<feature type="compositionally biased region" description="Low complexity" evidence="5">
    <location>
        <begin position="29"/>
        <end position="40"/>
    </location>
</feature>
<protein>
    <submittedName>
        <fullName evidence="8">cDNA FLJ45845 fis, clone OCBBF2004478, highly similar to Homo sapiens cadherin, EGF LAG seven-pass G-type receptor 2 (CELSR2) mRNA</fullName>
    </submittedName>
</protein>
<name>Q6ZS44_HUMAN</name>
<feature type="region of interest" description="Disordered" evidence="5">
    <location>
        <begin position="429"/>
        <end position="451"/>
    </location>
</feature>
<keyword evidence="2 6" id="KW-0812">Transmembrane</keyword>
<feature type="domain" description="G-protein coupled receptors family 2 profile 2" evidence="7">
    <location>
        <begin position="70"/>
        <end position="379"/>
    </location>
</feature>
<dbReference type="Pfam" id="PF00002">
    <property type="entry name" value="7tm_2"/>
    <property type="match status" value="2"/>
</dbReference>
<organism evidence="8">
    <name type="scientific">Homo sapiens</name>
    <name type="common">Human</name>
    <dbReference type="NCBI Taxonomy" id="9606"/>
    <lineage>
        <taxon>Eukaryota</taxon>
        <taxon>Metazoa</taxon>
        <taxon>Chordata</taxon>
        <taxon>Craniata</taxon>
        <taxon>Vertebrata</taxon>
        <taxon>Euteleostomi</taxon>
        <taxon>Mammalia</taxon>
        <taxon>Eutheria</taxon>
        <taxon>Euarchontoglires</taxon>
        <taxon>Primates</taxon>
        <taxon>Haplorrhini</taxon>
        <taxon>Catarrhini</taxon>
        <taxon>Hominidae</taxon>
        <taxon>Homo</taxon>
    </lineage>
</organism>
<dbReference type="GO" id="GO:0007166">
    <property type="term" value="P:cell surface receptor signaling pathway"/>
    <property type="evidence" value="ECO:0007669"/>
    <property type="project" value="InterPro"/>
</dbReference>
<dbReference type="InterPro" id="IPR017981">
    <property type="entry name" value="GPCR_2-like_7TM"/>
</dbReference>
<feature type="transmembrane region" description="Helical" evidence="6">
    <location>
        <begin position="361"/>
        <end position="378"/>
    </location>
</feature>
<proteinExistence type="evidence at transcript level"/>
<feature type="compositionally biased region" description="Polar residues" evidence="5">
    <location>
        <begin position="431"/>
        <end position="444"/>
    </location>
</feature>
<dbReference type="GO" id="GO:0016020">
    <property type="term" value="C:membrane"/>
    <property type="evidence" value="ECO:0007669"/>
    <property type="project" value="UniProtKB-SubCell"/>
</dbReference>
<evidence type="ECO:0000259" key="7">
    <source>
        <dbReference type="PROSITE" id="PS50261"/>
    </source>
</evidence>
<accession>Q6ZS44</accession>
<comment type="subcellular location">
    <subcellularLocation>
        <location evidence="1">Membrane</location>
        <topology evidence="1">Multi-pass membrane protein</topology>
    </subcellularLocation>
</comment>
<evidence type="ECO:0000256" key="3">
    <source>
        <dbReference type="ARBA" id="ARBA00022989"/>
    </source>
</evidence>
<evidence type="ECO:0000313" key="8">
    <source>
        <dbReference type="EMBL" id="BAC87111.1"/>
    </source>
</evidence>
<dbReference type="PROSITE" id="PS50261">
    <property type="entry name" value="G_PROTEIN_RECEP_F2_4"/>
    <property type="match status" value="1"/>
</dbReference>
<evidence type="ECO:0000256" key="2">
    <source>
        <dbReference type="ARBA" id="ARBA00022692"/>
    </source>
</evidence>
<evidence type="ECO:0000256" key="5">
    <source>
        <dbReference type="SAM" id="MobiDB-lite"/>
    </source>
</evidence>
<dbReference type="GO" id="GO:0004930">
    <property type="term" value="F:G protein-coupled receptor activity"/>
    <property type="evidence" value="ECO:0007669"/>
    <property type="project" value="InterPro"/>
</dbReference>